<proteinExistence type="predicted"/>
<name>A0A9X3IWB0_9BACT</name>
<keyword evidence="1" id="KW-1133">Transmembrane helix</keyword>
<protein>
    <submittedName>
        <fullName evidence="2">Uncharacterized protein</fullName>
    </submittedName>
</protein>
<dbReference type="AlphaFoldDB" id="A0A9X3IWB0"/>
<evidence type="ECO:0000256" key="1">
    <source>
        <dbReference type="SAM" id="Phobius"/>
    </source>
</evidence>
<sequence length="321" mass="34752">MVWGGATFDAIARLKREQSALASKRSSIRPHALGASPKKESFDCMFLCDVCGYLSDTDPPCPSCGRQAWIDLDYWGLAEALRAREEEERRHPPDRLKWQIRLASLAAGAAIGVGCAAGLALAGVAALGWPSLLGLGGGATALTHRLGRRRIGRSLMLRGGARPTRWHMPLPLVAEDAVVAARVVGQPQPRGALLTAPFSGRPCLGYELGVLFDAPGDAWPPIWVLREMRSCAFDVHDRHVEADAVTLALPITPVALPFMTESARQRFLRQRGLFLLDGRFDLFEAILEPGAVYELQWASAPQGAPPVIHATSGILPRGAYR</sequence>
<comment type="caution">
    <text evidence="2">The sequence shown here is derived from an EMBL/GenBank/DDBJ whole genome shotgun (WGS) entry which is preliminary data.</text>
</comment>
<accession>A0A9X3IWB0</accession>
<evidence type="ECO:0000313" key="2">
    <source>
        <dbReference type="EMBL" id="MCY1007152.1"/>
    </source>
</evidence>
<organism evidence="2 3">
    <name type="scientific">Nannocystis pusilla</name>
    <dbReference type="NCBI Taxonomy" id="889268"/>
    <lineage>
        <taxon>Bacteria</taxon>
        <taxon>Pseudomonadati</taxon>
        <taxon>Myxococcota</taxon>
        <taxon>Polyangia</taxon>
        <taxon>Nannocystales</taxon>
        <taxon>Nannocystaceae</taxon>
        <taxon>Nannocystis</taxon>
    </lineage>
</organism>
<keyword evidence="1" id="KW-0472">Membrane</keyword>
<dbReference type="Proteomes" id="UP001150924">
    <property type="component" value="Unassembled WGS sequence"/>
</dbReference>
<keyword evidence="1" id="KW-0812">Transmembrane</keyword>
<dbReference type="EMBL" id="JAPNKE010000002">
    <property type="protein sequence ID" value="MCY1007152.1"/>
    <property type="molecule type" value="Genomic_DNA"/>
</dbReference>
<evidence type="ECO:0000313" key="3">
    <source>
        <dbReference type="Proteomes" id="UP001150924"/>
    </source>
</evidence>
<dbReference type="RefSeq" id="WP_267769737.1">
    <property type="nucleotide sequence ID" value="NZ_JAPNKE010000002.1"/>
</dbReference>
<keyword evidence="3" id="KW-1185">Reference proteome</keyword>
<gene>
    <name evidence="2" type="ORF">OV079_16635</name>
</gene>
<feature type="transmembrane region" description="Helical" evidence="1">
    <location>
        <begin position="100"/>
        <end position="121"/>
    </location>
</feature>
<reference evidence="2" key="1">
    <citation type="submission" date="2022-11" db="EMBL/GenBank/DDBJ databases">
        <title>Minimal conservation of predation-associated metabolite biosynthetic gene clusters underscores biosynthetic potential of Myxococcota including descriptions for ten novel species: Archangium lansinium sp. nov., Myxococcus landrumus sp. nov., Nannocystis bai.</title>
        <authorList>
            <person name="Ahearne A."/>
            <person name="Stevens C."/>
            <person name="Phillips K."/>
        </authorList>
    </citation>
    <scope>NUCLEOTIDE SEQUENCE</scope>
    <source>
        <strain evidence="2">Na p29</strain>
    </source>
</reference>